<feature type="transmembrane region" description="Helical" evidence="7">
    <location>
        <begin position="208"/>
        <end position="229"/>
    </location>
</feature>
<feature type="transmembrane region" description="Helical" evidence="7">
    <location>
        <begin position="362"/>
        <end position="386"/>
    </location>
</feature>
<dbReference type="GO" id="GO:0034755">
    <property type="term" value="P:iron ion transmembrane transport"/>
    <property type="evidence" value="ECO:0007669"/>
    <property type="project" value="TreeGrafter"/>
</dbReference>
<dbReference type="PANTHER" id="PTHR11706:SF33">
    <property type="entry name" value="NATURAL RESISTANCE-ASSOCIATED MACROPHAGE PROTEIN 2"/>
    <property type="match status" value="1"/>
</dbReference>
<dbReference type="Gene3D" id="1.20.1740.10">
    <property type="entry name" value="Amino acid/polyamine transporter I"/>
    <property type="match status" value="1"/>
</dbReference>
<feature type="transmembrane region" description="Helical" evidence="7">
    <location>
        <begin position="169"/>
        <end position="188"/>
    </location>
</feature>
<gene>
    <name evidence="8" type="ORF">AAE02nite_21830</name>
</gene>
<evidence type="ECO:0000256" key="6">
    <source>
        <dbReference type="ARBA" id="ARBA00023136"/>
    </source>
</evidence>
<feature type="transmembrane region" description="Helical" evidence="7">
    <location>
        <begin position="62"/>
        <end position="82"/>
    </location>
</feature>
<dbReference type="Proteomes" id="UP000321532">
    <property type="component" value="Unassembled WGS sequence"/>
</dbReference>
<evidence type="ECO:0000256" key="4">
    <source>
        <dbReference type="ARBA" id="ARBA00022847"/>
    </source>
</evidence>
<evidence type="ECO:0000256" key="3">
    <source>
        <dbReference type="ARBA" id="ARBA00022692"/>
    </source>
</evidence>
<comment type="subcellular location">
    <subcellularLocation>
        <location evidence="1">Membrane</location>
        <topology evidence="1">Multi-pass membrane protein</topology>
    </subcellularLocation>
</comment>
<dbReference type="GO" id="GO:0015293">
    <property type="term" value="F:symporter activity"/>
    <property type="evidence" value="ECO:0007669"/>
    <property type="project" value="UniProtKB-KW"/>
</dbReference>
<feature type="transmembrane region" description="Helical" evidence="7">
    <location>
        <begin position="249"/>
        <end position="270"/>
    </location>
</feature>
<keyword evidence="5 7" id="KW-1133">Transmembrane helix</keyword>
<feature type="transmembrane region" description="Helical" evidence="7">
    <location>
        <begin position="142"/>
        <end position="162"/>
    </location>
</feature>
<feature type="transmembrane region" description="Helical" evidence="7">
    <location>
        <begin position="290"/>
        <end position="315"/>
    </location>
</feature>
<feature type="transmembrane region" description="Helical" evidence="7">
    <location>
        <begin position="398"/>
        <end position="416"/>
    </location>
</feature>
<dbReference type="GO" id="GO:0005384">
    <property type="term" value="F:manganese ion transmembrane transporter activity"/>
    <property type="evidence" value="ECO:0007669"/>
    <property type="project" value="TreeGrafter"/>
</dbReference>
<evidence type="ECO:0000313" key="9">
    <source>
        <dbReference type="Proteomes" id="UP000321532"/>
    </source>
</evidence>
<protein>
    <submittedName>
        <fullName evidence="8">Manganese transporter</fullName>
    </submittedName>
</protein>
<keyword evidence="4" id="KW-0769">Symport</keyword>
<dbReference type="AlphaFoldDB" id="A0A512AXT7"/>
<feature type="transmembrane region" description="Helical" evidence="7">
    <location>
        <begin position="32"/>
        <end position="50"/>
    </location>
</feature>
<accession>A0A512AXT7</accession>
<dbReference type="InterPro" id="IPR001046">
    <property type="entry name" value="NRAMP_fam"/>
</dbReference>
<dbReference type="PANTHER" id="PTHR11706">
    <property type="entry name" value="SOLUTE CARRIER PROTEIN FAMILY 11 MEMBER"/>
    <property type="match status" value="1"/>
</dbReference>
<reference evidence="8 9" key="1">
    <citation type="submission" date="2019-07" db="EMBL/GenBank/DDBJ databases">
        <title>Whole genome shotgun sequence of Adhaeribacter aerolatus NBRC 106133.</title>
        <authorList>
            <person name="Hosoyama A."/>
            <person name="Uohara A."/>
            <person name="Ohji S."/>
            <person name="Ichikawa N."/>
        </authorList>
    </citation>
    <scope>NUCLEOTIDE SEQUENCE [LARGE SCALE GENOMIC DNA]</scope>
    <source>
        <strain evidence="8 9">NBRC 106133</strain>
    </source>
</reference>
<feature type="transmembrane region" description="Helical" evidence="7">
    <location>
        <begin position="336"/>
        <end position="356"/>
    </location>
</feature>
<evidence type="ECO:0000256" key="2">
    <source>
        <dbReference type="ARBA" id="ARBA00022448"/>
    </source>
</evidence>
<keyword evidence="2" id="KW-0813">Transport</keyword>
<sequence length="425" mass="44369">MNTKTQEAQTGVKPAAAVDYQAGGFFPSVMRWLRSLGPGIITAALVFGPSKMTITSKLGAEYGYALLWIVAVAIFFMTIFTVMSARIGEATNQSLLSAIRQKWGKGAAIAIGLGVFFVTTSFQAGNSIGVGIAIAEANGTSPVLWVIVFNVVGIALLFFRAFYKVLEKLMIFLVGLMLFAFVTTLFLAKPDVAGIAAGFVPSVPTGSLGLVIAFTASCFSIVGAFYQSYLVQERKKNNPQAVGSRSDSITGIIILGVMSAIVLICAAAVLNPQGIKVSSASEMAKALEPLFGHYASTLFLTGLFGASFSSLVGNASVGGTLLGDALGYGSSLNSKVVRLLIALVMVVGAAIAIQFGKLPLELIVFAQSVTIFLVPFIGIAMFAVANDGKIMGSLKNSLAVKIFGALGLLILIGLALSNVNELFLK</sequence>
<keyword evidence="9" id="KW-1185">Reference proteome</keyword>
<keyword evidence="6 7" id="KW-0472">Membrane</keyword>
<feature type="transmembrane region" description="Helical" evidence="7">
    <location>
        <begin position="103"/>
        <end position="122"/>
    </location>
</feature>
<evidence type="ECO:0000313" key="8">
    <source>
        <dbReference type="EMBL" id="GEO04519.1"/>
    </source>
</evidence>
<organism evidence="8 9">
    <name type="scientific">Adhaeribacter aerolatus</name>
    <dbReference type="NCBI Taxonomy" id="670289"/>
    <lineage>
        <taxon>Bacteria</taxon>
        <taxon>Pseudomonadati</taxon>
        <taxon>Bacteroidota</taxon>
        <taxon>Cytophagia</taxon>
        <taxon>Cytophagales</taxon>
        <taxon>Hymenobacteraceae</taxon>
        <taxon>Adhaeribacter</taxon>
    </lineage>
</organism>
<comment type="caution">
    <text evidence="8">The sequence shown here is derived from an EMBL/GenBank/DDBJ whole genome shotgun (WGS) entry which is preliminary data.</text>
</comment>
<dbReference type="Pfam" id="PF01566">
    <property type="entry name" value="Nramp"/>
    <property type="match status" value="1"/>
</dbReference>
<keyword evidence="3 7" id="KW-0812">Transmembrane</keyword>
<evidence type="ECO:0000256" key="5">
    <source>
        <dbReference type="ARBA" id="ARBA00022989"/>
    </source>
</evidence>
<dbReference type="GO" id="GO:0005886">
    <property type="term" value="C:plasma membrane"/>
    <property type="evidence" value="ECO:0007669"/>
    <property type="project" value="TreeGrafter"/>
</dbReference>
<dbReference type="RefSeq" id="WP_218033475.1">
    <property type="nucleotide sequence ID" value="NZ_BJYS01000015.1"/>
</dbReference>
<dbReference type="EMBL" id="BJYS01000015">
    <property type="protein sequence ID" value="GEO04519.1"/>
    <property type="molecule type" value="Genomic_DNA"/>
</dbReference>
<name>A0A512AXT7_9BACT</name>
<proteinExistence type="predicted"/>
<dbReference type="NCBIfam" id="NF037982">
    <property type="entry name" value="Nramp_1"/>
    <property type="match status" value="1"/>
</dbReference>
<evidence type="ECO:0000256" key="1">
    <source>
        <dbReference type="ARBA" id="ARBA00004141"/>
    </source>
</evidence>
<evidence type="ECO:0000256" key="7">
    <source>
        <dbReference type="SAM" id="Phobius"/>
    </source>
</evidence>
<dbReference type="GO" id="GO:0015086">
    <property type="term" value="F:cadmium ion transmembrane transporter activity"/>
    <property type="evidence" value="ECO:0007669"/>
    <property type="project" value="TreeGrafter"/>
</dbReference>